<comment type="similarity">
    <text evidence="2 8">Belongs to the glutamate--cysteine ligase type 1 family. Type 1 subfamily.</text>
</comment>
<evidence type="ECO:0000256" key="9">
    <source>
        <dbReference type="RuleBase" id="RU004391"/>
    </source>
</evidence>
<dbReference type="Pfam" id="PF04262">
    <property type="entry name" value="Glu_cys_ligase"/>
    <property type="match status" value="1"/>
</dbReference>
<evidence type="ECO:0000256" key="7">
    <source>
        <dbReference type="ARBA" id="ARBA00048819"/>
    </source>
</evidence>
<keyword evidence="4 8" id="KW-0317">Glutathione biosynthesis</keyword>
<proteinExistence type="inferred from homology"/>
<evidence type="ECO:0000256" key="1">
    <source>
        <dbReference type="ARBA" id="ARBA00005006"/>
    </source>
</evidence>
<feature type="domain" description="Glutamate--cysteine ligase" evidence="10">
    <location>
        <begin position="13"/>
        <end position="384"/>
    </location>
</feature>
<sequence length="530" mass="59020">MDTQAHFRRSVLENEGIQLLSDIRRGIEKEGLRVNRDSGMLAQSPHPAALGSALTHGAITTDYSESLLEFITPVSNTIEANLDYLDQLHRFTAQNLDNELIWGASMPCIVAGEQGIPIASYGHSNVGTMKRVYRNGLGVRYGRMMQAIAGIHYNFSMPEAFWQQAHEAAGGSGSLTDFRTEGYLGLIRNFFSRVWLLIYLLGASPAVCASFLAGKKDHHLIPVGGQSNSFYLPQATALRMGGLGYNSDAQRGLQVCYNSLKTYISTLREAILTPHPAYEQYTTTAEGEQAQLNTALLQIENEFYSPIRPKRVTRSGEAPLVALQRDGIEYIEVRCVDINPFLPLGIDVETARIIDTFLVDCLISDSPPCDDSSRQRDAENLRRVVDNGRDTNQLLLTAEGEVTQRELATEALSRMKHAASLLDTAHGTTSYSQAMQQVQHLIEHPEETPSGRLLGEMQQGGTAFWQLALKYSKRWDKDFRERPLTPEQSHQFRAMAEASLAEQSAIEAADATRFDDFLAEFYQQYQEISS</sequence>
<dbReference type="RefSeq" id="WP_009019730.1">
    <property type="nucleotide sequence ID" value="NZ_DS999411.1"/>
</dbReference>
<dbReference type="EC" id="6.3.2.2" evidence="8"/>
<dbReference type="SUPFAM" id="SSF55931">
    <property type="entry name" value="Glutamine synthetase/guanido kinase"/>
    <property type="match status" value="1"/>
</dbReference>
<protein>
    <recommendedName>
        <fullName evidence="8">Glutamate--cysteine ligase</fullName>
        <ecNumber evidence="8">6.3.2.2</ecNumber>
    </recommendedName>
    <alternativeName>
        <fullName evidence="8">Gamma-ECS</fullName>
        <shortName evidence="8">GCS</shortName>
    </alternativeName>
    <alternativeName>
        <fullName evidence="8">Gamma-glutamylcysteine synthetase</fullName>
    </alternativeName>
</protein>
<organism evidence="11 12">
    <name type="scientific">Luminiphilus syltensis NOR5-1B</name>
    <dbReference type="NCBI Taxonomy" id="565045"/>
    <lineage>
        <taxon>Bacteria</taxon>
        <taxon>Pseudomonadati</taxon>
        <taxon>Pseudomonadota</taxon>
        <taxon>Gammaproteobacteria</taxon>
        <taxon>Cellvibrionales</taxon>
        <taxon>Halieaceae</taxon>
        <taxon>Luminiphilus</taxon>
    </lineage>
</organism>
<evidence type="ECO:0000256" key="3">
    <source>
        <dbReference type="ARBA" id="ARBA00022598"/>
    </source>
</evidence>
<keyword evidence="12" id="KW-1185">Reference proteome</keyword>
<evidence type="ECO:0000256" key="2">
    <source>
        <dbReference type="ARBA" id="ARBA00008772"/>
    </source>
</evidence>
<dbReference type="PANTHER" id="PTHR38761:SF1">
    <property type="entry name" value="GLUTAMATE--CYSTEINE LIGASE"/>
    <property type="match status" value="1"/>
</dbReference>
<gene>
    <name evidence="8 11" type="primary">gshA</name>
    <name evidence="11" type="ORF">NOR51B_923</name>
</gene>
<dbReference type="Proteomes" id="UP000004699">
    <property type="component" value="Unassembled WGS sequence"/>
</dbReference>
<dbReference type="GO" id="GO:0005524">
    <property type="term" value="F:ATP binding"/>
    <property type="evidence" value="ECO:0007669"/>
    <property type="project" value="UniProtKB-KW"/>
</dbReference>
<dbReference type="HAMAP" id="MF_00578">
    <property type="entry name" value="Glu_cys_ligase"/>
    <property type="match status" value="1"/>
</dbReference>
<comment type="catalytic activity">
    <reaction evidence="7 8 9">
        <text>L-cysteine + L-glutamate + ATP = gamma-L-glutamyl-L-cysteine + ADP + phosphate + H(+)</text>
        <dbReference type="Rhea" id="RHEA:13285"/>
        <dbReference type="ChEBI" id="CHEBI:15378"/>
        <dbReference type="ChEBI" id="CHEBI:29985"/>
        <dbReference type="ChEBI" id="CHEBI:30616"/>
        <dbReference type="ChEBI" id="CHEBI:35235"/>
        <dbReference type="ChEBI" id="CHEBI:43474"/>
        <dbReference type="ChEBI" id="CHEBI:58173"/>
        <dbReference type="ChEBI" id="CHEBI:456216"/>
        <dbReference type="EC" id="6.3.2.2"/>
    </reaction>
</comment>
<keyword evidence="3 8" id="KW-0436">Ligase</keyword>
<dbReference type="EMBL" id="DS999411">
    <property type="protein sequence ID" value="EED34983.1"/>
    <property type="molecule type" value="Genomic_DNA"/>
</dbReference>
<dbReference type="HOGENOM" id="CLU_020728_3_0_6"/>
<dbReference type="Gene3D" id="3.30.590.20">
    <property type="match status" value="1"/>
</dbReference>
<evidence type="ECO:0000256" key="5">
    <source>
        <dbReference type="ARBA" id="ARBA00022741"/>
    </source>
</evidence>
<dbReference type="InterPro" id="IPR006334">
    <property type="entry name" value="Glut_cys_ligase"/>
</dbReference>
<keyword evidence="6 8" id="KW-0067">ATP-binding</keyword>
<dbReference type="NCBIfam" id="TIGR01434">
    <property type="entry name" value="glu_cys_ligase"/>
    <property type="match status" value="1"/>
</dbReference>
<dbReference type="GO" id="GO:0005829">
    <property type="term" value="C:cytosol"/>
    <property type="evidence" value="ECO:0007669"/>
    <property type="project" value="TreeGrafter"/>
</dbReference>
<dbReference type="GO" id="GO:0046872">
    <property type="term" value="F:metal ion binding"/>
    <property type="evidence" value="ECO:0007669"/>
    <property type="project" value="TreeGrafter"/>
</dbReference>
<comment type="pathway">
    <text evidence="1 8 9">Sulfur metabolism; glutathione biosynthesis; glutathione from L-cysteine and L-glutamate: step 1/2.</text>
</comment>
<evidence type="ECO:0000256" key="8">
    <source>
        <dbReference type="HAMAP-Rule" id="MF_00578"/>
    </source>
</evidence>
<evidence type="ECO:0000256" key="4">
    <source>
        <dbReference type="ARBA" id="ARBA00022684"/>
    </source>
</evidence>
<dbReference type="PANTHER" id="PTHR38761">
    <property type="entry name" value="GLUTAMATE--CYSTEINE LIGASE"/>
    <property type="match status" value="1"/>
</dbReference>
<reference evidence="12" key="1">
    <citation type="journal article" date="2013" name="BMC Microbiol.">
        <title>Taxonomy and evolution of bacteriochlorophyll a-containing members of the OM60/NOR5 clade of marine gammaproteobacteria: description of Luminiphilus syltensis gen. nov., sp. nov., reclassification of Haliea rubra as Pseudohaliea rubra gen. nov., comb. nov., and emendation of Chromatocurvus halotolerans.</title>
        <authorList>
            <person name="Spring S."/>
            <person name="Riedel T."/>
            <person name="Sproer C."/>
            <person name="Yan S."/>
            <person name="Harder J."/>
            <person name="Fuchs B.M."/>
        </authorList>
    </citation>
    <scope>NUCLEOTIDE SEQUENCE [LARGE SCALE GENOMIC DNA]</scope>
    <source>
        <strain evidence="12">NOR51-B</strain>
    </source>
</reference>
<evidence type="ECO:0000313" key="11">
    <source>
        <dbReference type="EMBL" id="EED34983.1"/>
    </source>
</evidence>
<dbReference type="eggNOG" id="COG2918">
    <property type="taxonomic scope" value="Bacteria"/>
</dbReference>
<name>B8KST7_9GAMM</name>
<dbReference type="GO" id="GO:0004357">
    <property type="term" value="F:glutamate-cysteine ligase activity"/>
    <property type="evidence" value="ECO:0007669"/>
    <property type="project" value="UniProtKB-UniRule"/>
</dbReference>
<evidence type="ECO:0000259" key="10">
    <source>
        <dbReference type="Pfam" id="PF04262"/>
    </source>
</evidence>
<dbReference type="UniPathway" id="UPA00142">
    <property type="reaction ID" value="UER00209"/>
</dbReference>
<evidence type="ECO:0000313" key="12">
    <source>
        <dbReference type="Proteomes" id="UP000004699"/>
    </source>
</evidence>
<evidence type="ECO:0000256" key="6">
    <source>
        <dbReference type="ARBA" id="ARBA00022840"/>
    </source>
</evidence>
<keyword evidence="5 8" id="KW-0547">Nucleotide-binding</keyword>
<dbReference type="STRING" id="565045.NOR51B_923"/>
<accession>B8KST7</accession>
<dbReference type="InterPro" id="IPR007370">
    <property type="entry name" value="Glu_cys_ligase"/>
</dbReference>
<dbReference type="AlphaFoldDB" id="B8KST7"/>
<dbReference type="GO" id="GO:0006750">
    <property type="term" value="P:glutathione biosynthetic process"/>
    <property type="evidence" value="ECO:0007669"/>
    <property type="project" value="UniProtKB-UniRule"/>
</dbReference>
<dbReference type="InterPro" id="IPR014746">
    <property type="entry name" value="Gln_synth/guanido_kin_cat_dom"/>
</dbReference>